<dbReference type="AlphaFoldDB" id="A0A814DPB9"/>
<accession>A0A814DPB9</accession>
<comment type="caution">
    <text evidence="2">The sequence shown here is derived from an EMBL/GenBank/DDBJ whole genome shotgun (WGS) entry which is preliminary data.</text>
</comment>
<gene>
    <name evidence="2" type="ORF">RFH988_LOCUS11864</name>
</gene>
<evidence type="ECO:0000256" key="1">
    <source>
        <dbReference type="SAM" id="MobiDB-lite"/>
    </source>
</evidence>
<dbReference type="Proteomes" id="UP000663882">
    <property type="component" value="Unassembled WGS sequence"/>
</dbReference>
<reference evidence="2" key="1">
    <citation type="submission" date="2021-02" db="EMBL/GenBank/DDBJ databases">
        <authorList>
            <person name="Nowell W R."/>
        </authorList>
    </citation>
    <scope>NUCLEOTIDE SEQUENCE</scope>
</reference>
<evidence type="ECO:0000313" key="2">
    <source>
        <dbReference type="EMBL" id="CAF0955545.1"/>
    </source>
</evidence>
<name>A0A814DPB9_9BILA</name>
<dbReference type="EMBL" id="CAJNOO010000480">
    <property type="protein sequence ID" value="CAF0955545.1"/>
    <property type="molecule type" value="Genomic_DNA"/>
</dbReference>
<dbReference type="OrthoDB" id="47730at2759"/>
<organism evidence="2 3">
    <name type="scientific">Rotaria sordida</name>
    <dbReference type="NCBI Taxonomy" id="392033"/>
    <lineage>
        <taxon>Eukaryota</taxon>
        <taxon>Metazoa</taxon>
        <taxon>Spiralia</taxon>
        <taxon>Gnathifera</taxon>
        <taxon>Rotifera</taxon>
        <taxon>Eurotatoria</taxon>
        <taxon>Bdelloidea</taxon>
        <taxon>Philodinida</taxon>
        <taxon>Philodinidae</taxon>
        <taxon>Rotaria</taxon>
    </lineage>
</organism>
<feature type="region of interest" description="Disordered" evidence="1">
    <location>
        <begin position="39"/>
        <end position="90"/>
    </location>
</feature>
<protein>
    <submittedName>
        <fullName evidence="2">Uncharacterized protein</fullName>
    </submittedName>
</protein>
<sequence>MHNNCLLFVEIRIKPPRRRIRNKINEDEICNLEELYDRPLDGQPLHDQPLNGQPVHDQPLNGQPLDNQPFDGQPLDDDALNIKMDTMTTT</sequence>
<proteinExistence type="predicted"/>
<evidence type="ECO:0000313" key="3">
    <source>
        <dbReference type="Proteomes" id="UP000663882"/>
    </source>
</evidence>